<dbReference type="Gene3D" id="2.60.120.740">
    <property type="match status" value="1"/>
</dbReference>
<dbReference type="SUPFAM" id="SSF49854">
    <property type="entry name" value="Spermadhesin, CUB domain"/>
    <property type="match status" value="1"/>
</dbReference>
<evidence type="ECO:0000256" key="2">
    <source>
        <dbReference type="ARBA" id="ARBA00023157"/>
    </source>
</evidence>
<evidence type="ECO:0000256" key="4">
    <source>
        <dbReference type="SAM" id="Phobius"/>
    </source>
</evidence>
<comment type="caution">
    <text evidence="7">The sequence shown here is derived from an EMBL/GenBank/DDBJ whole genome shotgun (WGS) entry which is preliminary data.</text>
</comment>
<dbReference type="CDD" id="cd00041">
    <property type="entry name" value="CUB"/>
    <property type="match status" value="1"/>
</dbReference>
<feature type="domain" description="CUB" evidence="5">
    <location>
        <begin position="91"/>
        <end position="206"/>
    </location>
</feature>
<accession>A0A7I8W784</accession>
<dbReference type="AlphaFoldDB" id="A0A7I8W784"/>
<dbReference type="EMBL" id="CAJFCJ010000020">
    <property type="protein sequence ID" value="CAD5123993.1"/>
    <property type="molecule type" value="Genomic_DNA"/>
</dbReference>
<evidence type="ECO:0000259" key="6">
    <source>
        <dbReference type="PROSITE" id="PS50228"/>
    </source>
</evidence>
<name>A0A7I8W784_9ANNE</name>
<dbReference type="Proteomes" id="UP000549394">
    <property type="component" value="Unassembled WGS sequence"/>
</dbReference>
<dbReference type="OrthoDB" id="6140291at2759"/>
<comment type="caution">
    <text evidence="3">Lacks conserved residue(s) required for the propagation of feature annotation.</text>
</comment>
<organism evidence="7 8">
    <name type="scientific">Dimorphilus gyrociliatus</name>
    <dbReference type="NCBI Taxonomy" id="2664684"/>
    <lineage>
        <taxon>Eukaryota</taxon>
        <taxon>Metazoa</taxon>
        <taxon>Spiralia</taxon>
        <taxon>Lophotrochozoa</taxon>
        <taxon>Annelida</taxon>
        <taxon>Polychaeta</taxon>
        <taxon>Polychaeta incertae sedis</taxon>
        <taxon>Dinophilidae</taxon>
        <taxon>Dimorphilus</taxon>
    </lineage>
</organism>
<keyword evidence="4" id="KW-0472">Membrane</keyword>
<dbReference type="Pfam" id="PF02140">
    <property type="entry name" value="SUEL_Lectin"/>
    <property type="match status" value="1"/>
</dbReference>
<dbReference type="InterPro" id="IPR035914">
    <property type="entry name" value="Sperma_CUB_dom_sf"/>
</dbReference>
<dbReference type="PANTHER" id="PTHR24251">
    <property type="entry name" value="OVOCHYMASE-RELATED"/>
    <property type="match status" value="1"/>
</dbReference>
<dbReference type="Pfam" id="PF00431">
    <property type="entry name" value="CUB"/>
    <property type="match status" value="1"/>
</dbReference>
<dbReference type="InterPro" id="IPR000859">
    <property type="entry name" value="CUB_dom"/>
</dbReference>
<gene>
    <name evidence="7" type="ORF">DGYR_LOCUS11605</name>
</gene>
<keyword evidence="1" id="KW-0677">Repeat</keyword>
<evidence type="ECO:0000313" key="7">
    <source>
        <dbReference type="EMBL" id="CAD5123993.1"/>
    </source>
</evidence>
<dbReference type="Gene3D" id="2.60.120.290">
    <property type="entry name" value="Spermadhesin, CUB domain"/>
    <property type="match status" value="1"/>
</dbReference>
<protein>
    <submittedName>
        <fullName evidence="7">DgyrCDS12299</fullName>
    </submittedName>
</protein>
<evidence type="ECO:0000259" key="5">
    <source>
        <dbReference type="PROSITE" id="PS01180"/>
    </source>
</evidence>
<dbReference type="InterPro" id="IPR043159">
    <property type="entry name" value="Lectin_gal-bd_sf"/>
</dbReference>
<dbReference type="PROSITE" id="PS01180">
    <property type="entry name" value="CUB"/>
    <property type="match status" value="1"/>
</dbReference>
<dbReference type="SMART" id="SM00042">
    <property type="entry name" value="CUB"/>
    <property type="match status" value="1"/>
</dbReference>
<reference evidence="7 8" key="1">
    <citation type="submission" date="2020-08" db="EMBL/GenBank/DDBJ databases">
        <authorList>
            <person name="Hejnol A."/>
        </authorList>
    </citation>
    <scope>NUCLEOTIDE SEQUENCE [LARGE SCALE GENOMIC DNA]</scope>
</reference>
<dbReference type="InterPro" id="IPR000922">
    <property type="entry name" value="Lectin_gal-bd_dom"/>
</dbReference>
<keyword evidence="2" id="KW-1015">Disulfide bond</keyword>
<feature type="domain" description="SUEL-type lectin" evidence="6">
    <location>
        <begin position="1"/>
        <end position="82"/>
    </location>
</feature>
<dbReference type="GO" id="GO:0030246">
    <property type="term" value="F:carbohydrate binding"/>
    <property type="evidence" value="ECO:0007669"/>
    <property type="project" value="InterPro"/>
</dbReference>
<dbReference type="Gene3D" id="2.10.70.10">
    <property type="entry name" value="Complement Module, domain 1"/>
    <property type="match status" value="1"/>
</dbReference>
<evidence type="ECO:0000256" key="3">
    <source>
        <dbReference type="PROSITE-ProRule" id="PRU00059"/>
    </source>
</evidence>
<proteinExistence type="predicted"/>
<keyword evidence="8" id="KW-1185">Reference proteome</keyword>
<dbReference type="PROSITE" id="PS50228">
    <property type="entry name" value="SUEL_LECTIN"/>
    <property type="match status" value="1"/>
</dbReference>
<feature type="transmembrane region" description="Helical" evidence="4">
    <location>
        <begin position="301"/>
        <end position="325"/>
    </location>
</feature>
<evidence type="ECO:0000313" key="8">
    <source>
        <dbReference type="Proteomes" id="UP000549394"/>
    </source>
</evidence>
<sequence length="359" mass="40818">MTLLCRSNQTLLINDAFYGRNHSGYAKECRTPMDHQCSMKVWYKMNKMCTGRRKCEIFVNQHTFKRDPCGYKEFLQVFYTCVNDSQIHKKCEGMGSPALMRKGYIQSYNYPNSYGTGTKCYWLITVQKRQRIRIIIHDFLVGVKNGGKCNDYMQIVDRTTRKIVFKDCGDLGKNTIIVSNYEAEIVFHSSPDSMPRRGFFISYEGLGPGCEDLIVPENGKVEYQFAEEGKFIANVSCQSGYYLDFGTRVTSMRLRCSESQWNQRPPRVCSLPNAPTINSGVYTAETPTPGATHDLMRSSSIIGIALGVISAMLLICLLLVLALYIHRSCLTDRLDKRDGVKDITSVSGVRKDLFLVFKE</sequence>
<evidence type="ECO:0000256" key="1">
    <source>
        <dbReference type="ARBA" id="ARBA00022737"/>
    </source>
</evidence>
<keyword evidence="4" id="KW-1133">Transmembrane helix</keyword>
<keyword evidence="4" id="KW-0812">Transmembrane</keyword>